<evidence type="ECO:0000313" key="2">
    <source>
        <dbReference type="Proteomes" id="UP000075901"/>
    </source>
</evidence>
<dbReference type="Proteomes" id="UP000075901">
    <property type="component" value="Unassembled WGS sequence"/>
</dbReference>
<accession>A0A182SF71</accession>
<dbReference type="AlphaFoldDB" id="A0A182SF71"/>
<proteinExistence type="predicted"/>
<evidence type="ECO:0000313" key="1">
    <source>
        <dbReference type="EnsemblMetazoa" id="AMAM005583-PA"/>
    </source>
</evidence>
<organism evidence="1 2">
    <name type="scientific">Anopheles maculatus</name>
    <dbReference type="NCBI Taxonomy" id="74869"/>
    <lineage>
        <taxon>Eukaryota</taxon>
        <taxon>Metazoa</taxon>
        <taxon>Ecdysozoa</taxon>
        <taxon>Arthropoda</taxon>
        <taxon>Hexapoda</taxon>
        <taxon>Insecta</taxon>
        <taxon>Pterygota</taxon>
        <taxon>Neoptera</taxon>
        <taxon>Endopterygota</taxon>
        <taxon>Diptera</taxon>
        <taxon>Nematocera</taxon>
        <taxon>Culicoidea</taxon>
        <taxon>Culicidae</taxon>
        <taxon>Anophelinae</taxon>
        <taxon>Anopheles</taxon>
        <taxon>Anopheles maculatus group</taxon>
    </lineage>
</organism>
<dbReference type="EnsemblMetazoa" id="AMAM005583-RA">
    <property type="protein sequence ID" value="AMAM005583-PA"/>
    <property type="gene ID" value="AMAM005583"/>
</dbReference>
<sequence length="326" mass="33083">MLNQIEHHNLFGAVVQLDRDDMNNMCGEGPFPLFRKVLDGLCSNAECNFSGFVRDTRDCGQYYSCDNGFADDTIGVIRNGLKDILPLLGNLVSALNNLLSAVLNGQQTMNNTMGGMNEVGNQFNMLKGLIDLILTVLRNVLDALGGGGGAGLLAGLPLGGLLGGITATGAGAGLLVDRVNAPVVCTVPSVVTPPVVPVTIAPVTAAPPAAVCCPCSCSTPQQNDGTVSILLQFISQLLLGVIGGGGSSLLQGLPRTNLLLNQNDNGVLPGLLQVVNQVAQGLLGGTGSGGLSLPLGLTGVAGGLTGGVVPDLLQVVNQAVRGLLGM</sequence>
<reference evidence="1" key="2">
    <citation type="submission" date="2020-05" db="UniProtKB">
        <authorList>
            <consortium name="EnsemblMetazoa"/>
        </authorList>
    </citation>
    <scope>IDENTIFICATION</scope>
    <source>
        <strain evidence="1">maculatus3</strain>
    </source>
</reference>
<dbReference type="VEuPathDB" id="VectorBase:AMAM005583"/>
<name>A0A182SF71_9DIPT</name>
<reference evidence="2" key="1">
    <citation type="submission" date="2013-09" db="EMBL/GenBank/DDBJ databases">
        <title>The Genome Sequence of Anopheles maculatus species B.</title>
        <authorList>
            <consortium name="The Broad Institute Genomics Platform"/>
            <person name="Neafsey D.E."/>
            <person name="Besansky N."/>
            <person name="Howell P."/>
            <person name="Walton C."/>
            <person name="Young S.K."/>
            <person name="Zeng Q."/>
            <person name="Gargeya S."/>
            <person name="Fitzgerald M."/>
            <person name="Haas B."/>
            <person name="Abouelleil A."/>
            <person name="Allen A.W."/>
            <person name="Alvarado L."/>
            <person name="Arachchi H.M."/>
            <person name="Berlin A.M."/>
            <person name="Chapman S.B."/>
            <person name="Gainer-Dewar J."/>
            <person name="Goldberg J."/>
            <person name="Griggs A."/>
            <person name="Gujja S."/>
            <person name="Hansen M."/>
            <person name="Howarth C."/>
            <person name="Imamovic A."/>
            <person name="Ireland A."/>
            <person name="Larimer J."/>
            <person name="McCowan C."/>
            <person name="Murphy C."/>
            <person name="Pearson M."/>
            <person name="Poon T.W."/>
            <person name="Priest M."/>
            <person name="Roberts A."/>
            <person name="Saif S."/>
            <person name="Shea T."/>
            <person name="Sisk P."/>
            <person name="Sykes S."/>
            <person name="Wortman J."/>
            <person name="Nusbaum C."/>
            <person name="Birren B."/>
        </authorList>
    </citation>
    <scope>NUCLEOTIDE SEQUENCE [LARGE SCALE GENOMIC DNA]</scope>
    <source>
        <strain evidence="2">maculatus3</strain>
    </source>
</reference>
<protein>
    <submittedName>
        <fullName evidence="1">Uncharacterized protein</fullName>
    </submittedName>
</protein>
<keyword evidence="2" id="KW-1185">Reference proteome</keyword>